<comment type="caution">
    <text evidence="1">The sequence shown here is derived from an EMBL/GenBank/DDBJ whole genome shotgun (WGS) entry which is preliminary data.</text>
</comment>
<gene>
    <name evidence="1" type="ORF">MW7_002080</name>
</gene>
<sequence length="242" mass="27114">MNYHWNWGVFFADASGSETYLDWLISGLFTTITVGLSAWIIALIIGSVLGVMRTMPNRWISGIAATYVEIFRNIPLLVQLFIWYFVMPELLPFGEAIKQMNPFAQQFLAGMLCLGTFTAARVCEQVRSGINSLPRGQRYAGLAMGFTLPQTYRYVLLPMAYRIIVPPLTSEFLNIFKNSAVASTIGLLELAAQGRQLVDYTAQPYEAFIAVTLLYLVINATVMLVMRWIEGRTRVPGYIGGK</sequence>
<reference evidence="1" key="1">
    <citation type="submission" date="2019-05" db="EMBL/GenBank/DDBJ databases">
        <title>Revised genome assembly of Burkholderiaceae (previously Ralstonia) sp. PBA.</title>
        <authorList>
            <person name="Gan H.M."/>
        </authorList>
    </citation>
    <scope>NUCLEOTIDE SEQUENCE</scope>
    <source>
        <strain evidence="1">PBA</strain>
    </source>
</reference>
<organism evidence="1 2">
    <name type="scientific">Imbroritus primus</name>
    <dbReference type="NCBI Taxonomy" id="3058603"/>
    <lineage>
        <taxon>Bacteria</taxon>
        <taxon>Pseudomonadati</taxon>
        <taxon>Pseudomonadota</taxon>
        <taxon>Betaproteobacteria</taxon>
        <taxon>Burkholderiales</taxon>
        <taxon>Burkholderiaceae</taxon>
        <taxon>Imbroritus</taxon>
    </lineage>
</organism>
<protein>
    <submittedName>
        <fullName evidence="1">Amino acid ABC transporter permease</fullName>
    </submittedName>
</protein>
<accession>A0ACD3ST77</accession>
<dbReference type="EMBL" id="AKCV02000007">
    <property type="protein sequence ID" value="TMS59416.1"/>
    <property type="molecule type" value="Genomic_DNA"/>
</dbReference>
<proteinExistence type="predicted"/>
<keyword evidence="2" id="KW-1185">Reference proteome</keyword>
<evidence type="ECO:0000313" key="1">
    <source>
        <dbReference type="EMBL" id="TMS59416.1"/>
    </source>
</evidence>
<evidence type="ECO:0000313" key="2">
    <source>
        <dbReference type="Proteomes" id="UP000004277"/>
    </source>
</evidence>
<name>A0ACD3ST77_9BURK</name>
<dbReference type="Proteomes" id="UP000004277">
    <property type="component" value="Unassembled WGS sequence"/>
</dbReference>